<comment type="caution">
    <text evidence="2">The sequence shown here is derived from an EMBL/GenBank/DDBJ whole genome shotgun (WGS) entry which is preliminary data.</text>
</comment>
<evidence type="ECO:0000313" key="2">
    <source>
        <dbReference type="EMBL" id="GBE86176.1"/>
    </source>
</evidence>
<organism evidence="2 3">
    <name type="scientific">Sparassis crispa</name>
    <dbReference type="NCBI Taxonomy" id="139825"/>
    <lineage>
        <taxon>Eukaryota</taxon>
        <taxon>Fungi</taxon>
        <taxon>Dikarya</taxon>
        <taxon>Basidiomycota</taxon>
        <taxon>Agaricomycotina</taxon>
        <taxon>Agaricomycetes</taxon>
        <taxon>Polyporales</taxon>
        <taxon>Sparassidaceae</taxon>
        <taxon>Sparassis</taxon>
    </lineage>
</organism>
<dbReference type="AlphaFoldDB" id="A0A401GVE9"/>
<name>A0A401GVE9_9APHY</name>
<feature type="region of interest" description="Disordered" evidence="1">
    <location>
        <begin position="128"/>
        <end position="159"/>
    </location>
</feature>
<feature type="region of interest" description="Disordered" evidence="1">
    <location>
        <begin position="23"/>
        <end position="79"/>
    </location>
</feature>
<dbReference type="Proteomes" id="UP000287166">
    <property type="component" value="Unassembled WGS sequence"/>
</dbReference>
<dbReference type="RefSeq" id="XP_027617089.1">
    <property type="nucleotide sequence ID" value="XM_027761288.1"/>
</dbReference>
<dbReference type="InParanoid" id="A0A401GVE9"/>
<gene>
    <name evidence="2" type="ORF">SCP_0900530</name>
</gene>
<reference evidence="2 3" key="1">
    <citation type="journal article" date="2018" name="Sci. Rep.">
        <title>Genome sequence of the cauliflower mushroom Sparassis crispa (Hanabiratake) and its association with beneficial usage.</title>
        <authorList>
            <person name="Kiyama R."/>
            <person name="Furutani Y."/>
            <person name="Kawaguchi K."/>
            <person name="Nakanishi T."/>
        </authorList>
    </citation>
    <scope>NUCLEOTIDE SEQUENCE [LARGE SCALE GENOMIC DNA]</scope>
</reference>
<sequence>MMADYTGGIQFLDAQSFHLDPNFTSNDTPYPTSPGIRRTSHVTHASSPSWISSFPPYSRPSSGRPPLPSPAINTRIMPDSQQQKILRLVTERDNGEQPPPEHLPEMDAEPEWDPFDTEEMIVGASGESEHVEEGYGQPVWNSEPGPSEGPAEPAKHKGKAKTFVGGFVKRLGRLPRAISRGQLLDRKPPRKGTLGLGLSDEPESTTPLPRYDDPGQPVPNLSNVHYVEGMEMPVAPPSGRFHEQQAEQFSWEQPSGGQLSYSYEHPSAQLSYVDEEASADIPGNNLDAPLENPYEHSQVPGQQQDDATVMAGRGHITPPPAAFLSTPVAVNSPVQVNPLPTADYVRMESRERPLDDSFSAHITRARTLLVDLRNLPWISYPVAVDYFPSQSSRARSPEAKPNSWYYTTRQHQELDLIGTSPAKPLVRPHIHRGDDSTRMRMIPHAPTTYGSLSEAARQVGDSPATVRGQHSLAYSQPYHTPPAHTYPSPESQVGTDPTPVPTEIRQVLPAITIGTPPPSVLRTPISPGGSNTPTRVPYSVISPNSVDISLPR</sequence>
<feature type="region of interest" description="Disordered" evidence="1">
    <location>
        <begin position="474"/>
        <end position="497"/>
    </location>
</feature>
<keyword evidence="3" id="KW-1185">Reference proteome</keyword>
<evidence type="ECO:0000256" key="1">
    <source>
        <dbReference type="SAM" id="MobiDB-lite"/>
    </source>
</evidence>
<feature type="compositionally biased region" description="Polar residues" evidence="1">
    <location>
        <begin position="42"/>
        <end position="51"/>
    </location>
</feature>
<feature type="compositionally biased region" description="Low complexity" evidence="1">
    <location>
        <begin position="52"/>
        <end position="62"/>
    </location>
</feature>
<proteinExistence type="predicted"/>
<dbReference type="EMBL" id="BFAD01000009">
    <property type="protein sequence ID" value="GBE86176.1"/>
    <property type="molecule type" value="Genomic_DNA"/>
</dbReference>
<accession>A0A401GVE9</accession>
<dbReference type="GeneID" id="38783093"/>
<feature type="compositionally biased region" description="Polar residues" evidence="1">
    <location>
        <begin position="541"/>
        <end position="552"/>
    </location>
</feature>
<feature type="region of interest" description="Disordered" evidence="1">
    <location>
        <begin position="179"/>
        <end position="222"/>
    </location>
</feature>
<feature type="compositionally biased region" description="Low complexity" evidence="1">
    <location>
        <begin position="142"/>
        <end position="152"/>
    </location>
</feature>
<feature type="region of interest" description="Disordered" evidence="1">
    <location>
        <begin position="512"/>
        <end position="552"/>
    </location>
</feature>
<evidence type="ECO:0000313" key="3">
    <source>
        <dbReference type="Proteomes" id="UP000287166"/>
    </source>
</evidence>
<dbReference type="STRING" id="139825.A0A401GVE9"/>
<protein>
    <submittedName>
        <fullName evidence="2">Uncharacterized protein</fullName>
    </submittedName>
</protein>
<dbReference type="OrthoDB" id="3244156at2759"/>